<evidence type="ECO:0000313" key="3">
    <source>
        <dbReference type="Proteomes" id="UP000024635"/>
    </source>
</evidence>
<dbReference type="Proteomes" id="UP000024635">
    <property type="component" value="Unassembled WGS sequence"/>
</dbReference>
<feature type="signal peptide" evidence="1">
    <location>
        <begin position="1"/>
        <end position="31"/>
    </location>
</feature>
<organism evidence="2 3">
    <name type="scientific">Ancylostoma ceylanicum</name>
    <dbReference type="NCBI Taxonomy" id="53326"/>
    <lineage>
        <taxon>Eukaryota</taxon>
        <taxon>Metazoa</taxon>
        <taxon>Ecdysozoa</taxon>
        <taxon>Nematoda</taxon>
        <taxon>Chromadorea</taxon>
        <taxon>Rhabditida</taxon>
        <taxon>Rhabditina</taxon>
        <taxon>Rhabditomorpha</taxon>
        <taxon>Strongyloidea</taxon>
        <taxon>Ancylostomatidae</taxon>
        <taxon>Ancylostomatinae</taxon>
        <taxon>Ancylostoma</taxon>
    </lineage>
</organism>
<proteinExistence type="predicted"/>
<evidence type="ECO:0000313" key="2">
    <source>
        <dbReference type="EMBL" id="EYC08955.1"/>
    </source>
</evidence>
<accession>A0A016U1I4</accession>
<gene>
    <name evidence="2" type="primary">Acey_s0063.g3451</name>
    <name evidence="2" type="ORF">Y032_0063g3451</name>
</gene>
<reference evidence="3" key="1">
    <citation type="journal article" date="2015" name="Nat. Genet.">
        <title>The genome and transcriptome of the zoonotic hookworm Ancylostoma ceylanicum identify infection-specific gene families.</title>
        <authorList>
            <person name="Schwarz E.M."/>
            <person name="Hu Y."/>
            <person name="Antoshechkin I."/>
            <person name="Miller M.M."/>
            <person name="Sternberg P.W."/>
            <person name="Aroian R.V."/>
        </authorList>
    </citation>
    <scope>NUCLEOTIDE SEQUENCE</scope>
    <source>
        <strain evidence="3">HY135</strain>
    </source>
</reference>
<feature type="chain" id="PRO_5001491829" evidence="1">
    <location>
        <begin position="32"/>
        <end position="66"/>
    </location>
</feature>
<comment type="caution">
    <text evidence="2">The sequence shown here is derived from an EMBL/GenBank/DDBJ whole genome shotgun (WGS) entry which is preliminary data.</text>
</comment>
<keyword evidence="1" id="KW-0732">Signal</keyword>
<dbReference type="EMBL" id="JARK01001399">
    <property type="protein sequence ID" value="EYC08955.1"/>
    <property type="molecule type" value="Genomic_DNA"/>
</dbReference>
<evidence type="ECO:0000256" key="1">
    <source>
        <dbReference type="SAM" id="SignalP"/>
    </source>
</evidence>
<dbReference type="AlphaFoldDB" id="A0A016U1I4"/>
<protein>
    <submittedName>
        <fullName evidence="2">Uncharacterized protein</fullName>
    </submittedName>
</protein>
<sequence length="66" mass="7808">MRSGETSHLQMSFRVFAMFLLVSTLFCGAAARNEYDEFLMIDERPQGMERVMNLRSRYKVIIPYPR</sequence>
<name>A0A016U1I4_9BILA</name>
<keyword evidence="3" id="KW-1185">Reference proteome</keyword>